<dbReference type="Gene3D" id="1.10.357.10">
    <property type="entry name" value="Tetracycline Repressor, domain 2"/>
    <property type="match status" value="1"/>
</dbReference>
<reference evidence="4 5" key="1">
    <citation type="submission" date="2020-01" db="EMBL/GenBank/DDBJ databases">
        <title>Genome analysis of Anaerocolumna sp. CBA3638.</title>
        <authorList>
            <person name="Kim J."/>
            <person name="Roh S.W."/>
        </authorList>
    </citation>
    <scope>NUCLEOTIDE SEQUENCE [LARGE SCALE GENOMIC DNA]</scope>
    <source>
        <strain evidence="4 5">CBA3638</strain>
    </source>
</reference>
<dbReference type="EMBL" id="CP048000">
    <property type="protein sequence ID" value="QHQ61591.1"/>
    <property type="molecule type" value="Genomic_DNA"/>
</dbReference>
<sequence>MEDLAKHKIFTMEETKREALLAAAMSKFAKNGYKKTTTDEIIAEAEISKGLLFHYFGTKKDLYVFLFKYAYKIIMDDYYAQLDLKQRDVLKRLREMFLLKLKLTNKYPAILDFAASAYYEKDPAVSTEMNEYSNLLYFDARKELFKDIDYSLFKPGADIEKTLNVIVFTLRGYSESQASPEKRSNDYSKEQERYIKEIDEYIAVLRYAFYKEVN</sequence>
<dbReference type="SUPFAM" id="SSF46689">
    <property type="entry name" value="Homeodomain-like"/>
    <property type="match status" value="1"/>
</dbReference>
<dbReference type="InterPro" id="IPR050624">
    <property type="entry name" value="HTH-type_Tx_Regulator"/>
</dbReference>
<organism evidence="4 5">
    <name type="scientific">Anaerocolumna sedimenticola</name>
    <dbReference type="NCBI Taxonomy" id="2696063"/>
    <lineage>
        <taxon>Bacteria</taxon>
        <taxon>Bacillati</taxon>
        <taxon>Bacillota</taxon>
        <taxon>Clostridia</taxon>
        <taxon>Lachnospirales</taxon>
        <taxon>Lachnospiraceae</taxon>
        <taxon>Anaerocolumna</taxon>
    </lineage>
</organism>
<dbReference type="PANTHER" id="PTHR43479">
    <property type="entry name" value="ACREF/ENVCD OPERON REPRESSOR-RELATED"/>
    <property type="match status" value="1"/>
</dbReference>
<dbReference type="GO" id="GO:0003677">
    <property type="term" value="F:DNA binding"/>
    <property type="evidence" value="ECO:0007669"/>
    <property type="project" value="UniProtKB-UniRule"/>
</dbReference>
<dbReference type="PROSITE" id="PS50977">
    <property type="entry name" value="HTH_TETR_2"/>
    <property type="match status" value="1"/>
</dbReference>
<dbReference type="Proteomes" id="UP000464314">
    <property type="component" value="Chromosome"/>
</dbReference>
<feature type="domain" description="HTH tetR-type" evidence="3">
    <location>
        <begin position="14"/>
        <end position="74"/>
    </location>
</feature>
<protein>
    <submittedName>
        <fullName evidence="4">TetR family transcriptional regulator</fullName>
    </submittedName>
</protein>
<dbReference type="Pfam" id="PF00440">
    <property type="entry name" value="TetR_N"/>
    <property type="match status" value="1"/>
</dbReference>
<evidence type="ECO:0000259" key="3">
    <source>
        <dbReference type="PROSITE" id="PS50977"/>
    </source>
</evidence>
<dbReference type="RefSeq" id="WP_161838416.1">
    <property type="nucleotide sequence ID" value="NZ_CP048000.1"/>
</dbReference>
<dbReference type="InterPro" id="IPR001647">
    <property type="entry name" value="HTH_TetR"/>
</dbReference>
<evidence type="ECO:0000313" key="5">
    <source>
        <dbReference type="Proteomes" id="UP000464314"/>
    </source>
</evidence>
<dbReference type="SUPFAM" id="SSF48498">
    <property type="entry name" value="Tetracyclin repressor-like, C-terminal domain"/>
    <property type="match status" value="1"/>
</dbReference>
<proteinExistence type="predicted"/>
<dbReference type="PANTHER" id="PTHR43479:SF11">
    <property type="entry name" value="ACREF_ENVCD OPERON REPRESSOR-RELATED"/>
    <property type="match status" value="1"/>
</dbReference>
<evidence type="ECO:0000256" key="1">
    <source>
        <dbReference type="ARBA" id="ARBA00023125"/>
    </source>
</evidence>
<name>A0A6P1TNY3_9FIRM</name>
<evidence type="ECO:0000313" key="4">
    <source>
        <dbReference type="EMBL" id="QHQ61591.1"/>
    </source>
</evidence>
<evidence type="ECO:0000256" key="2">
    <source>
        <dbReference type="PROSITE-ProRule" id="PRU00335"/>
    </source>
</evidence>
<dbReference type="InterPro" id="IPR023772">
    <property type="entry name" value="DNA-bd_HTH_TetR-type_CS"/>
</dbReference>
<dbReference type="InterPro" id="IPR009057">
    <property type="entry name" value="Homeodomain-like_sf"/>
</dbReference>
<accession>A0A6P1TNY3</accession>
<feature type="DNA-binding region" description="H-T-H motif" evidence="2">
    <location>
        <begin position="37"/>
        <end position="56"/>
    </location>
</feature>
<dbReference type="PRINTS" id="PR00455">
    <property type="entry name" value="HTHTETR"/>
</dbReference>
<keyword evidence="5" id="KW-1185">Reference proteome</keyword>
<dbReference type="InterPro" id="IPR036271">
    <property type="entry name" value="Tet_transcr_reg_TetR-rel_C_sf"/>
</dbReference>
<gene>
    <name evidence="4" type="ORF">Ana3638_13080</name>
</gene>
<dbReference type="AlphaFoldDB" id="A0A6P1TNY3"/>
<dbReference type="Gene3D" id="1.10.10.60">
    <property type="entry name" value="Homeodomain-like"/>
    <property type="match status" value="1"/>
</dbReference>
<dbReference type="KEGG" id="anr:Ana3638_13080"/>
<dbReference type="PROSITE" id="PS01081">
    <property type="entry name" value="HTH_TETR_1"/>
    <property type="match status" value="1"/>
</dbReference>
<keyword evidence="1 2" id="KW-0238">DNA-binding</keyword>